<dbReference type="Proteomes" id="UP000694844">
    <property type="component" value="Chromosome 5"/>
</dbReference>
<feature type="domain" description="Tyrosine-protein phosphatase" evidence="4">
    <location>
        <begin position="27"/>
        <end position="181"/>
    </location>
</feature>
<dbReference type="InterPro" id="IPR051029">
    <property type="entry name" value="mRNA_Capping_Enz/RNA_Phosphat"/>
</dbReference>
<dbReference type="InterPro" id="IPR029021">
    <property type="entry name" value="Prot-tyrosine_phosphatase-like"/>
</dbReference>
<evidence type="ECO:0000313" key="8">
    <source>
        <dbReference type="RefSeq" id="XP_022339320.1"/>
    </source>
</evidence>
<feature type="compositionally biased region" description="Basic and acidic residues" evidence="3">
    <location>
        <begin position="263"/>
        <end position="315"/>
    </location>
</feature>
<feature type="region of interest" description="Disordered" evidence="3">
    <location>
        <begin position="183"/>
        <end position="331"/>
    </location>
</feature>
<evidence type="ECO:0000259" key="4">
    <source>
        <dbReference type="PROSITE" id="PS50054"/>
    </source>
</evidence>
<sequence length="411" mass="49956">MPPPDRWTNYEALGAVIPGTRLITFKVPLKKELCENLPEKEQFTPKNLLSLVSGLGHQLGMVIDLTFTRKYYSAFEFKDEGVRHEKIFTEGHNVPNDDVVYRFFDTLESFFLERPDEKQVVGVHCTHGINRTGYVVCRYLIERLGWDPEEAMTVYHKSRGYPIERENYIEDLRKRQINEDYKYEGREKLPMKKTFQNRRGNEHQHNREWNREQGSLYNYRHDMDDNHTDSSRRSPVDSRPRQHRDFHHHRDYQYGNGYPEDGYWPRDQRPNYSDRQRFDRRHQGDSYHRHRRDYFNSDRTPRHEFKRQFYSDNRGHSQHWGHSRGQSRDSYSDYRYENHQRRDRNQYWNKGSNGHREWGQSQSRNDRYYQGHSENWLQRSKYDFDGMQTRESPVNRDPQQIEGQESEGSKK</sequence>
<dbReference type="PROSITE" id="PS00383">
    <property type="entry name" value="TYR_PHOSPHATASE_1"/>
    <property type="match status" value="1"/>
</dbReference>
<dbReference type="PROSITE" id="PS50056">
    <property type="entry name" value="TYR_PHOSPHATASE_2"/>
    <property type="match status" value="1"/>
</dbReference>
<reference evidence="7 8" key="1">
    <citation type="submission" date="2025-04" db="UniProtKB">
        <authorList>
            <consortium name="RefSeq"/>
        </authorList>
    </citation>
    <scope>IDENTIFICATION</scope>
    <source>
        <tissue evidence="7 8">Whole sample</tissue>
    </source>
</reference>
<dbReference type="RefSeq" id="XP_022339319.1">
    <property type="nucleotide sequence ID" value="XM_022483611.1"/>
</dbReference>
<feature type="region of interest" description="Disordered" evidence="3">
    <location>
        <begin position="379"/>
        <end position="411"/>
    </location>
</feature>
<feature type="compositionally biased region" description="Basic and acidic residues" evidence="3">
    <location>
        <begin position="354"/>
        <end position="363"/>
    </location>
</feature>
<gene>
    <name evidence="7 8" type="primary">LOC111134511</name>
</gene>
<organism evidence="6 8">
    <name type="scientific">Crassostrea virginica</name>
    <name type="common">Eastern oyster</name>
    <dbReference type="NCBI Taxonomy" id="6565"/>
    <lineage>
        <taxon>Eukaryota</taxon>
        <taxon>Metazoa</taxon>
        <taxon>Spiralia</taxon>
        <taxon>Lophotrochozoa</taxon>
        <taxon>Mollusca</taxon>
        <taxon>Bivalvia</taxon>
        <taxon>Autobranchia</taxon>
        <taxon>Pteriomorphia</taxon>
        <taxon>Ostreida</taxon>
        <taxon>Ostreoidea</taxon>
        <taxon>Ostreidae</taxon>
        <taxon>Crassostrea</taxon>
    </lineage>
</organism>
<dbReference type="SMART" id="SM00195">
    <property type="entry name" value="DSPc"/>
    <property type="match status" value="1"/>
</dbReference>
<dbReference type="InterPro" id="IPR000340">
    <property type="entry name" value="Dual-sp_phosphatase_cat-dom"/>
</dbReference>
<evidence type="ECO:0000259" key="5">
    <source>
        <dbReference type="PROSITE" id="PS50056"/>
    </source>
</evidence>
<accession>A0A8B8EGW3</accession>
<protein>
    <submittedName>
        <fullName evidence="7">RNA/RNP complex-1-interacting phosphatase-like isoform X1</fullName>
    </submittedName>
    <submittedName>
        <fullName evidence="8">RNA/RNP complex-1-interacting phosphatase-like isoform X2</fullName>
    </submittedName>
</protein>
<evidence type="ECO:0000313" key="7">
    <source>
        <dbReference type="RefSeq" id="XP_022339319.1"/>
    </source>
</evidence>
<evidence type="ECO:0000256" key="2">
    <source>
        <dbReference type="ARBA" id="ARBA00022912"/>
    </source>
</evidence>
<dbReference type="PANTHER" id="PTHR10367:SF9">
    <property type="entry name" value="DUAL-SPECIFICITY PHOSPHATASE 11 (RNA_RNP COMPLEX 1-INTERACTING)"/>
    <property type="match status" value="1"/>
</dbReference>
<name>A0A8B8EGW3_CRAVI</name>
<dbReference type="KEGG" id="cvn:111134511"/>
<dbReference type="Pfam" id="PF00782">
    <property type="entry name" value="DSPc"/>
    <property type="match status" value="1"/>
</dbReference>
<feature type="domain" description="Tyrosine specific protein phosphatases" evidence="5">
    <location>
        <begin position="101"/>
        <end position="170"/>
    </location>
</feature>
<dbReference type="PROSITE" id="PS50054">
    <property type="entry name" value="TYR_PHOSPHATASE_DUAL"/>
    <property type="match status" value="1"/>
</dbReference>
<evidence type="ECO:0000313" key="6">
    <source>
        <dbReference type="Proteomes" id="UP000694844"/>
    </source>
</evidence>
<dbReference type="InterPro" id="IPR020422">
    <property type="entry name" value="TYR_PHOSPHATASE_DUAL_dom"/>
</dbReference>
<dbReference type="GeneID" id="111134511"/>
<dbReference type="SUPFAM" id="SSF52799">
    <property type="entry name" value="(Phosphotyrosine protein) phosphatases II"/>
    <property type="match status" value="1"/>
</dbReference>
<proteinExistence type="predicted"/>
<evidence type="ECO:0000256" key="3">
    <source>
        <dbReference type="SAM" id="MobiDB-lite"/>
    </source>
</evidence>
<keyword evidence="1" id="KW-0378">Hydrolase</keyword>
<dbReference type="AlphaFoldDB" id="A0A8B8EGW3"/>
<dbReference type="RefSeq" id="XP_022339320.1">
    <property type="nucleotide sequence ID" value="XM_022483612.1"/>
</dbReference>
<feature type="compositionally biased region" description="Polar residues" evidence="3">
    <location>
        <begin position="389"/>
        <end position="403"/>
    </location>
</feature>
<evidence type="ECO:0000256" key="1">
    <source>
        <dbReference type="ARBA" id="ARBA00022801"/>
    </source>
</evidence>
<dbReference type="PANTHER" id="PTHR10367">
    <property type="entry name" value="MRNA-CAPPING ENZYME"/>
    <property type="match status" value="1"/>
</dbReference>
<keyword evidence="2" id="KW-0904">Protein phosphatase</keyword>
<feature type="compositionally biased region" description="Basic residues" evidence="3">
    <location>
        <begin position="241"/>
        <end position="250"/>
    </location>
</feature>
<dbReference type="InterPro" id="IPR000387">
    <property type="entry name" value="Tyr_Pase_dom"/>
</dbReference>
<dbReference type="OrthoDB" id="200924at2759"/>
<feature type="compositionally biased region" description="Basic and acidic residues" evidence="3">
    <location>
        <begin position="219"/>
        <end position="240"/>
    </location>
</feature>
<dbReference type="Gene3D" id="3.90.190.10">
    <property type="entry name" value="Protein tyrosine phosphatase superfamily"/>
    <property type="match status" value="1"/>
</dbReference>
<keyword evidence="6" id="KW-1185">Reference proteome</keyword>
<dbReference type="GO" id="GO:0004651">
    <property type="term" value="F:polynucleotide 5'-phosphatase activity"/>
    <property type="evidence" value="ECO:0007669"/>
    <property type="project" value="TreeGrafter"/>
</dbReference>
<feature type="compositionally biased region" description="Basic and acidic residues" evidence="3">
    <location>
        <begin position="199"/>
        <end position="211"/>
    </location>
</feature>
<dbReference type="InterPro" id="IPR016130">
    <property type="entry name" value="Tyr_Pase_AS"/>
</dbReference>
<feature type="region of interest" description="Disordered" evidence="3">
    <location>
        <begin position="344"/>
        <end position="363"/>
    </location>
</feature>
<dbReference type="GO" id="GO:0004721">
    <property type="term" value="F:phosphoprotein phosphatase activity"/>
    <property type="evidence" value="ECO:0007669"/>
    <property type="project" value="UniProtKB-KW"/>
</dbReference>